<evidence type="ECO:0000313" key="2">
    <source>
        <dbReference type="Proteomes" id="UP001148629"/>
    </source>
</evidence>
<dbReference type="EMBL" id="JANRMS010000579">
    <property type="protein sequence ID" value="KAJ3537434.1"/>
    <property type="molecule type" value="Genomic_DNA"/>
</dbReference>
<organism evidence="1 2">
    <name type="scientific">Fusarium decemcellulare</name>
    <dbReference type="NCBI Taxonomy" id="57161"/>
    <lineage>
        <taxon>Eukaryota</taxon>
        <taxon>Fungi</taxon>
        <taxon>Dikarya</taxon>
        <taxon>Ascomycota</taxon>
        <taxon>Pezizomycotina</taxon>
        <taxon>Sordariomycetes</taxon>
        <taxon>Hypocreomycetidae</taxon>
        <taxon>Hypocreales</taxon>
        <taxon>Nectriaceae</taxon>
        <taxon>Fusarium</taxon>
        <taxon>Fusarium decemcellulare species complex</taxon>
    </lineage>
</organism>
<sequence length="334" mass="36714">MSMQNADLIIALGARFDDRVTLNVAKFAPKAKAAAANKRGGIVHFDILPKNINKVVQSTEAIEGDVATNLKLLMPKLTAISMEQRKQWFDQISDWKKKWPLSNYERADSPGGNGRIKPQTVIEELSDLTSQRDQDTIITTGVGQHQMWAAQHFTWTKPRQMVTSGGLGTMGYGLPAAIGCKAARPDALVVDIDGDASFGMTQTELSTAAQFNIGIKVLIIRNNESGMIGQWQNLFYEDRYAHAHQVNPDFVKLSEAMGVQAREVSKPEEVRSSLEWLINTDGPALLSVESDSKLALLPMVPAGAGLDEFLVWDAEKDKARKALMRERTGGLYGS</sequence>
<accession>A0ACC1SDM8</accession>
<evidence type="ECO:0000313" key="1">
    <source>
        <dbReference type="EMBL" id="KAJ3537434.1"/>
    </source>
</evidence>
<dbReference type="Proteomes" id="UP001148629">
    <property type="component" value="Unassembled WGS sequence"/>
</dbReference>
<keyword evidence="2" id="KW-1185">Reference proteome</keyword>
<proteinExistence type="predicted"/>
<reference evidence="1" key="1">
    <citation type="submission" date="2022-08" db="EMBL/GenBank/DDBJ databases">
        <title>Genome Sequence of Fusarium decemcellulare.</title>
        <authorList>
            <person name="Buettner E."/>
        </authorList>
    </citation>
    <scope>NUCLEOTIDE SEQUENCE</scope>
    <source>
        <strain evidence="1">Babe19</strain>
    </source>
</reference>
<protein>
    <submittedName>
        <fullName evidence="1">Uncharacterized protein</fullName>
    </submittedName>
</protein>
<comment type="caution">
    <text evidence="1">The sequence shown here is derived from an EMBL/GenBank/DDBJ whole genome shotgun (WGS) entry which is preliminary data.</text>
</comment>
<gene>
    <name evidence="1" type="ORF">NM208_g6312</name>
</gene>
<name>A0ACC1SDM8_9HYPO</name>